<organism evidence="1">
    <name type="scientific">termite gut metagenome</name>
    <dbReference type="NCBI Taxonomy" id="433724"/>
    <lineage>
        <taxon>unclassified sequences</taxon>
        <taxon>metagenomes</taxon>
        <taxon>organismal metagenomes</taxon>
    </lineage>
</organism>
<dbReference type="EMBL" id="SNRY01000958">
    <property type="protein sequence ID" value="KAA6334806.1"/>
    <property type="molecule type" value="Genomic_DNA"/>
</dbReference>
<protein>
    <submittedName>
        <fullName evidence="1">Uncharacterized protein</fullName>
    </submittedName>
</protein>
<gene>
    <name evidence="1" type="ORF">EZS27_016902</name>
</gene>
<name>A0A5J4RL44_9ZZZZ</name>
<comment type="caution">
    <text evidence="1">The sequence shown here is derived from an EMBL/GenBank/DDBJ whole genome shotgun (WGS) entry which is preliminary data.</text>
</comment>
<evidence type="ECO:0000313" key="1">
    <source>
        <dbReference type="EMBL" id="KAA6334806.1"/>
    </source>
</evidence>
<dbReference type="AlphaFoldDB" id="A0A5J4RL44"/>
<accession>A0A5J4RL44</accession>
<reference evidence="1" key="1">
    <citation type="submission" date="2019-03" db="EMBL/GenBank/DDBJ databases">
        <title>Single cell metagenomics reveals metabolic interactions within the superorganism composed of flagellate Streblomastix strix and complex community of Bacteroidetes bacteria on its surface.</title>
        <authorList>
            <person name="Treitli S.C."/>
            <person name="Kolisko M."/>
            <person name="Husnik F."/>
            <person name="Keeling P."/>
            <person name="Hampl V."/>
        </authorList>
    </citation>
    <scope>NUCLEOTIDE SEQUENCE</scope>
    <source>
        <strain evidence="1">STM</strain>
    </source>
</reference>
<proteinExistence type="predicted"/>
<sequence length="275" mass="31548">MKKFNIDIPNLIRNLLPPHKRQETRFALLECLINLTPLYEKFDAWRSEQHRLINMNSQAMALREYLRLKFDGSTDIRVLPYSELLLLISLSTEGQYVTVGFEDEYMVPVPLFGEVAYNFGDSDFVVIVPENSLDMEALRIEVEKFKMIDTRYRIIEQGDLTPGTSEPVLPIANCSIAALLRDYLRTCFYFAAIRVTPFSEYLKSVSLFAEGELIGVGTDNRDMILIPFVGEVAYNLNGDHLAIHIPLDINPNAVRIETERFKAKNSNTLSYRILQ</sequence>